<evidence type="ECO:0000313" key="1">
    <source>
        <dbReference type="EMBL" id="CAF1063082.1"/>
    </source>
</evidence>
<reference evidence="1" key="1">
    <citation type="submission" date="2021-02" db="EMBL/GenBank/DDBJ databases">
        <authorList>
            <person name="Nowell W R."/>
        </authorList>
    </citation>
    <scope>NUCLEOTIDE SEQUENCE</scope>
</reference>
<evidence type="ECO:0000313" key="3">
    <source>
        <dbReference type="Proteomes" id="UP000663832"/>
    </source>
</evidence>
<accession>A0A814LA99</accession>
<evidence type="ECO:0000313" key="2">
    <source>
        <dbReference type="EMBL" id="CAF1168888.1"/>
    </source>
</evidence>
<keyword evidence="3" id="KW-1185">Reference proteome</keyword>
<comment type="caution">
    <text evidence="1">The sequence shown here is derived from an EMBL/GenBank/DDBJ whole genome shotgun (WGS) entry which is preliminary data.</text>
</comment>
<dbReference type="Proteomes" id="UP000663832">
    <property type="component" value="Unassembled WGS sequence"/>
</dbReference>
<proteinExistence type="predicted"/>
<dbReference type="Gene3D" id="1.25.40.180">
    <property type="match status" value="1"/>
</dbReference>
<sequence>MPRKITESGRFLPYVFDMGCLNLIHHESPFQVKRFKTSTASLPIFEHQNLAWKNLKKTITNQLNKLNKSNLPIIVNELFKHNIIRDDRI</sequence>
<organism evidence="1 4">
    <name type="scientific">Adineta steineri</name>
    <dbReference type="NCBI Taxonomy" id="433720"/>
    <lineage>
        <taxon>Eukaryota</taxon>
        <taxon>Metazoa</taxon>
        <taxon>Spiralia</taxon>
        <taxon>Gnathifera</taxon>
        <taxon>Rotifera</taxon>
        <taxon>Eurotatoria</taxon>
        <taxon>Bdelloidea</taxon>
        <taxon>Adinetida</taxon>
        <taxon>Adinetidae</taxon>
        <taxon>Adineta</taxon>
    </lineage>
</organism>
<dbReference type="EMBL" id="CAJNOI010000103">
    <property type="protein sequence ID" value="CAF1063082.1"/>
    <property type="molecule type" value="Genomic_DNA"/>
</dbReference>
<dbReference type="AlphaFoldDB" id="A0A814LA99"/>
<dbReference type="OrthoDB" id="1924287at2759"/>
<dbReference type="Proteomes" id="UP000663877">
    <property type="component" value="Unassembled WGS sequence"/>
</dbReference>
<evidence type="ECO:0000313" key="4">
    <source>
        <dbReference type="Proteomes" id="UP000663877"/>
    </source>
</evidence>
<gene>
    <name evidence="1" type="ORF">BJG266_LOCUS19276</name>
    <name evidence="2" type="ORF">QVE165_LOCUS24001</name>
</gene>
<protein>
    <submittedName>
        <fullName evidence="1">Uncharacterized protein</fullName>
    </submittedName>
</protein>
<name>A0A814LA99_9BILA</name>
<dbReference type="EMBL" id="CAJNOM010000166">
    <property type="protein sequence ID" value="CAF1168888.1"/>
    <property type="molecule type" value="Genomic_DNA"/>
</dbReference>